<evidence type="ECO:0000313" key="3">
    <source>
        <dbReference type="Ensembl" id="ENSCCRP00015081819.1"/>
    </source>
</evidence>
<keyword evidence="1" id="KW-0812">Transmembrane</keyword>
<name>A0A8C1ZIR7_CYPCA</name>
<dbReference type="SUPFAM" id="SSF56219">
    <property type="entry name" value="DNase I-like"/>
    <property type="match status" value="1"/>
</dbReference>
<dbReference type="AlphaFoldDB" id="A0A8C1ZIR7"/>
<organism evidence="3 4">
    <name type="scientific">Cyprinus carpio</name>
    <name type="common">Common carp</name>
    <dbReference type="NCBI Taxonomy" id="7962"/>
    <lineage>
        <taxon>Eukaryota</taxon>
        <taxon>Metazoa</taxon>
        <taxon>Chordata</taxon>
        <taxon>Craniata</taxon>
        <taxon>Vertebrata</taxon>
        <taxon>Euteleostomi</taxon>
        <taxon>Actinopterygii</taxon>
        <taxon>Neopterygii</taxon>
        <taxon>Teleostei</taxon>
        <taxon>Ostariophysi</taxon>
        <taxon>Cypriniformes</taxon>
        <taxon>Cyprinidae</taxon>
        <taxon>Cyprininae</taxon>
        <taxon>Cyprinus</taxon>
    </lineage>
</organism>
<protein>
    <recommendedName>
        <fullName evidence="2">Endonuclease/exonuclease/phosphatase domain-containing protein</fullName>
    </recommendedName>
</protein>
<dbReference type="GO" id="GO:0003824">
    <property type="term" value="F:catalytic activity"/>
    <property type="evidence" value="ECO:0007669"/>
    <property type="project" value="InterPro"/>
</dbReference>
<evidence type="ECO:0000259" key="2">
    <source>
        <dbReference type="Pfam" id="PF03372"/>
    </source>
</evidence>
<dbReference type="Ensembl" id="ENSCCRT00015084496.1">
    <property type="protein sequence ID" value="ENSCCRP00015081819.1"/>
    <property type="gene ID" value="ENSCCRG00015033097.1"/>
</dbReference>
<dbReference type="InterPro" id="IPR036691">
    <property type="entry name" value="Endo/exonu/phosph_ase_sf"/>
</dbReference>
<sequence length="226" mass="26166">MASESEFKVLSWNIRGLKTRLNEKEALLAIFGKYDVVLLQETHIGEKDIRKITEAFGVAILINKPHTRLEAICEGGDYAWVHAGTGNQKYTFVSVYYHSGDDHLICDLMVKIFSSFLRSGSEAFKCRPVFGGDFNTTLDDQDVKNAHGPRRKRLIRFMSILQLSDVWKEMHKGESRSESERYTHSCSKPISRLDYFFMLNQDLKYKSILTINYLLTTCLLLYIYKR</sequence>
<dbReference type="Pfam" id="PF03372">
    <property type="entry name" value="Exo_endo_phos"/>
    <property type="match status" value="1"/>
</dbReference>
<evidence type="ECO:0000313" key="4">
    <source>
        <dbReference type="Proteomes" id="UP000694700"/>
    </source>
</evidence>
<keyword evidence="1" id="KW-1133">Transmembrane helix</keyword>
<dbReference type="Proteomes" id="UP000694700">
    <property type="component" value="Unplaced"/>
</dbReference>
<proteinExistence type="predicted"/>
<accession>A0A8C1ZIR7</accession>
<dbReference type="Gene3D" id="3.60.10.10">
    <property type="entry name" value="Endonuclease/exonuclease/phosphatase"/>
    <property type="match status" value="1"/>
</dbReference>
<feature type="domain" description="Endonuclease/exonuclease/phosphatase" evidence="2">
    <location>
        <begin position="10"/>
        <end position="197"/>
    </location>
</feature>
<keyword evidence="1" id="KW-0472">Membrane</keyword>
<evidence type="ECO:0000256" key="1">
    <source>
        <dbReference type="SAM" id="Phobius"/>
    </source>
</evidence>
<feature type="transmembrane region" description="Helical" evidence="1">
    <location>
        <begin position="205"/>
        <end position="224"/>
    </location>
</feature>
<dbReference type="InterPro" id="IPR005135">
    <property type="entry name" value="Endo/exonuclease/phosphatase"/>
</dbReference>
<reference evidence="3" key="1">
    <citation type="submission" date="2025-08" db="UniProtKB">
        <authorList>
            <consortium name="Ensembl"/>
        </authorList>
    </citation>
    <scope>IDENTIFICATION</scope>
</reference>